<accession>A0A428Q860</accession>
<dbReference type="OrthoDB" id="3266505at2759"/>
<proteinExistence type="predicted"/>
<reference evidence="5 6" key="1">
    <citation type="submission" date="2017-06" db="EMBL/GenBank/DDBJ databases">
        <title>Comparative genomic analysis of Ambrosia Fusariam Clade fungi.</title>
        <authorList>
            <person name="Stajich J.E."/>
            <person name="Carrillo J."/>
            <person name="Kijimoto T."/>
            <person name="Eskalen A."/>
            <person name="O'Donnell K."/>
            <person name="Kasson M."/>
        </authorList>
    </citation>
    <scope>NUCLEOTIDE SEQUENCE [LARGE SCALE GENOMIC DNA]</scope>
    <source>
        <strain evidence="5 6">NRRL62584</strain>
    </source>
</reference>
<name>A0A428Q860_9HYPO</name>
<organism evidence="5 6">
    <name type="scientific">Fusarium duplospermum</name>
    <dbReference type="NCBI Taxonomy" id="1325734"/>
    <lineage>
        <taxon>Eukaryota</taxon>
        <taxon>Fungi</taxon>
        <taxon>Dikarya</taxon>
        <taxon>Ascomycota</taxon>
        <taxon>Pezizomycotina</taxon>
        <taxon>Sordariomycetes</taxon>
        <taxon>Hypocreomycetidae</taxon>
        <taxon>Hypocreales</taxon>
        <taxon>Nectriaceae</taxon>
        <taxon>Fusarium</taxon>
        <taxon>Fusarium solani species complex</taxon>
    </lineage>
</organism>
<dbReference type="Pfam" id="PF07247">
    <property type="entry name" value="AATase"/>
    <property type="match status" value="1"/>
</dbReference>
<dbReference type="PROSITE" id="PS00463">
    <property type="entry name" value="ZN2_CY6_FUNGAL_1"/>
    <property type="match status" value="1"/>
</dbReference>
<evidence type="ECO:0000256" key="1">
    <source>
        <dbReference type="ARBA" id="ARBA00022723"/>
    </source>
</evidence>
<feature type="region of interest" description="Disordered" evidence="3">
    <location>
        <begin position="1"/>
        <end position="32"/>
    </location>
</feature>
<dbReference type="CDD" id="cd12148">
    <property type="entry name" value="fungal_TF_MHR"/>
    <property type="match status" value="1"/>
</dbReference>
<dbReference type="InterPro" id="IPR036864">
    <property type="entry name" value="Zn2-C6_fun-type_DNA-bd_sf"/>
</dbReference>
<dbReference type="InterPro" id="IPR050987">
    <property type="entry name" value="AtrR-like"/>
</dbReference>
<dbReference type="SMART" id="SM00906">
    <property type="entry name" value="Fungal_trans"/>
    <property type="match status" value="1"/>
</dbReference>
<feature type="domain" description="Zn(2)-C6 fungal-type" evidence="4">
    <location>
        <begin position="34"/>
        <end position="63"/>
    </location>
</feature>
<dbReference type="InterPro" id="IPR023213">
    <property type="entry name" value="CAT-like_dom_sf"/>
</dbReference>
<dbReference type="Pfam" id="PF00172">
    <property type="entry name" value="Zn_clus"/>
    <property type="match status" value="1"/>
</dbReference>
<dbReference type="Pfam" id="PF04082">
    <property type="entry name" value="Fungal_trans"/>
    <property type="match status" value="1"/>
</dbReference>
<evidence type="ECO:0000256" key="3">
    <source>
        <dbReference type="SAM" id="MobiDB-lite"/>
    </source>
</evidence>
<gene>
    <name evidence="5" type="ORF">CEP54_006214</name>
</gene>
<protein>
    <recommendedName>
        <fullName evidence="4">Zn(2)-C6 fungal-type domain-containing protein</fullName>
    </recommendedName>
</protein>
<dbReference type="Gene3D" id="3.30.559.10">
    <property type="entry name" value="Chloramphenicol acetyltransferase-like domain"/>
    <property type="match status" value="1"/>
</dbReference>
<evidence type="ECO:0000259" key="4">
    <source>
        <dbReference type="PROSITE" id="PS50048"/>
    </source>
</evidence>
<dbReference type="SMART" id="SM00066">
    <property type="entry name" value="GAL4"/>
    <property type="match status" value="1"/>
</dbReference>
<keyword evidence="1" id="KW-0479">Metal-binding</keyword>
<dbReference type="SUPFAM" id="SSF57701">
    <property type="entry name" value="Zn2/Cys6 DNA-binding domain"/>
    <property type="match status" value="1"/>
</dbReference>
<dbReference type="InterPro" id="IPR007219">
    <property type="entry name" value="XnlR_reg_dom"/>
</dbReference>
<dbReference type="PROSITE" id="PS50048">
    <property type="entry name" value="ZN2_CY6_FUNGAL_2"/>
    <property type="match status" value="1"/>
</dbReference>
<dbReference type="InterPro" id="IPR001138">
    <property type="entry name" value="Zn2Cys6_DnaBD"/>
</dbReference>
<sequence>MQGRNMTAHDRHPSASQAKPQPRVNKSPRRATRACDDCRRLKEKCIGTVPCDRCKKSGRPCQFSNSFRRTRVSRAASTSKNCPGNRASAADSSAFFEIERIQALEQITRYYTGLEQCSLENLKEVIGNFAQDEGGLVDVEIDDGSSDGRDDAMDALTPASSVHAEFSHSDFSRRVQQKVRDELDDPNYECPSPETAVEESNPSTHLLSRDAVVLEAVSLFPPAHSALILLNVFFEFAQTNYFYVDEETLRQRLDEFYSSSSRVGINDAPWVCTALMVFALGMQFAHLYQPSSRSSCGVLMREAYSVCQSMDDALALTFYRKASNMIPDILAMASLESIQAFLLLGIYVLPVDPAGLSCTYFGIAIKVATQSNMHHKSGGELSAREAELRKRVWWTAYTLERRICILHGKPVSISRLDIDANLPTDLAELQPKERVNPFQNNLAMLKLTIFMEDARDGILALKNSDKTQRVKAFQNIINVKERLQNYWHSLPDETYCRDLTSGRPLFRSNIHLALSYHLVHISIGRSFIFDESNIKHKDAEWLGLRKELVDDCVGSAVAVIDLCQILQDKGSLSKSSYTEFSSCCAAVLALVAKAVSDKSGQLQEASKRGMELLRNMSTGVFSTSCEKRAVEGLEAAFNRLNHKEDESAKCDEAGYMQFRDWVAMQQILPGEALQLPKQDNPMMNLFGGSSARSQYSAKTNGCSLPGWDMGCCVPETILGENGLVARMHPSLESLRLVTDPTCDSFSWLRGGTSCAKMDLSSFRNLRSICWKGPANTDHHLIGTVIKNNAQHLDSLELDLIYWCDEEPPSDVYDHSHRGHHGNAGYLSYALKMHQNEPQPVFQNLTSLVLAYAPLGPAMVDMINFEVLRSLTLRLCPDWPKFTQRIVETGLPVKLKTLELHHNFRIATETARDDWELFSDRPIRQSEVESFIDVCGGLEELFLNLPKPVDARSLWEHIARHEASLKRLMLHHRTPYCNQTHLGGEEVDLPNLGLTHGEDRLYRPNLPNPLRELKLECISLCCFPDLAELMLKTSSSLPWLKLIHIRQTGRERQVFGCMAIDRGSCLIDRYERNNVGDDYYDNFDGSHMEILHKPKTPEPEVPFHTELQATFRSLAEWAFGPDGPPLLEALAYGDFAHDGRANGENFILCPPLGLAEQYSTARSHLGIYVNVCVTATYSNRHGQNLPDALFRSLATVMAKHPILSAVPVDTTTTPRFVRLPRLNLNQVVTFIEKPGYTPGVTSDPTLDELVENQHNLPFKQDNSLVPFWRITVLRNPDDSSWFSLCLCFHHSLLDTQSAVIIHQDLEYALAAHDNDMATDMVEGSQKALLPPLELMVKLPVSPDFVHAQKTFGEPPQNWWSGKPQTLPVQTRFTSIWIPSTSFTSLRQKCKEQGVTLTASLMSLIASAFFRVLPPEYSVIQGDCAVSLRRFLPDYIDQRSAGCYVGSLSEVYSRESQSIWEDAKRTKKIIDETLQLRGADMPVGYLKHVPDIAKWLLGKMGKRRWAAWELSNVGGFDDAPGLKSEDRQVQSVMFSQSASACSGAVKVSAASGRDGRLGLGFTWQEGIVGDDVVEELIQSLVDLIHEITS</sequence>
<dbReference type="Proteomes" id="UP000288168">
    <property type="component" value="Unassembled WGS sequence"/>
</dbReference>
<feature type="region of interest" description="Disordered" evidence="3">
    <location>
        <begin position="183"/>
        <end position="203"/>
    </location>
</feature>
<evidence type="ECO:0000313" key="5">
    <source>
        <dbReference type="EMBL" id="RSL61497.1"/>
    </source>
</evidence>
<evidence type="ECO:0000256" key="2">
    <source>
        <dbReference type="ARBA" id="ARBA00023242"/>
    </source>
</evidence>
<dbReference type="EMBL" id="NKCI01000051">
    <property type="protein sequence ID" value="RSL61497.1"/>
    <property type="molecule type" value="Genomic_DNA"/>
</dbReference>
<comment type="caution">
    <text evidence="5">The sequence shown here is derived from an EMBL/GenBank/DDBJ whole genome shotgun (WGS) entry which is preliminary data.</text>
</comment>
<dbReference type="CDD" id="cd00067">
    <property type="entry name" value="GAL4"/>
    <property type="match status" value="1"/>
</dbReference>
<evidence type="ECO:0000313" key="6">
    <source>
        <dbReference type="Proteomes" id="UP000288168"/>
    </source>
</evidence>
<dbReference type="PANTHER" id="PTHR46910">
    <property type="entry name" value="TRANSCRIPTION FACTOR PDR1"/>
    <property type="match status" value="1"/>
</dbReference>
<dbReference type="GO" id="GO:0000981">
    <property type="term" value="F:DNA-binding transcription factor activity, RNA polymerase II-specific"/>
    <property type="evidence" value="ECO:0007669"/>
    <property type="project" value="InterPro"/>
</dbReference>
<keyword evidence="2" id="KW-0539">Nucleus</keyword>
<dbReference type="STRING" id="1325734.A0A428Q860"/>
<dbReference type="PANTHER" id="PTHR46910:SF23">
    <property type="entry name" value="THIAMINE REPRESSIBLE GENES REGULATORY PROTEIN THI1"/>
    <property type="match status" value="1"/>
</dbReference>
<dbReference type="SUPFAM" id="SSF52777">
    <property type="entry name" value="CoA-dependent acyltransferases"/>
    <property type="match status" value="2"/>
</dbReference>
<dbReference type="InterPro" id="IPR010828">
    <property type="entry name" value="Atf2/Sli1-like"/>
</dbReference>
<dbReference type="GO" id="GO:0006351">
    <property type="term" value="P:DNA-templated transcription"/>
    <property type="evidence" value="ECO:0007669"/>
    <property type="project" value="InterPro"/>
</dbReference>
<dbReference type="Gene3D" id="4.10.240.10">
    <property type="entry name" value="Zn(2)-C6 fungal-type DNA-binding domain"/>
    <property type="match status" value="1"/>
</dbReference>
<dbReference type="GO" id="GO:0008270">
    <property type="term" value="F:zinc ion binding"/>
    <property type="evidence" value="ECO:0007669"/>
    <property type="project" value="InterPro"/>
</dbReference>
<dbReference type="GO" id="GO:0003677">
    <property type="term" value="F:DNA binding"/>
    <property type="evidence" value="ECO:0007669"/>
    <property type="project" value="InterPro"/>
</dbReference>
<keyword evidence="6" id="KW-1185">Reference proteome</keyword>